<feature type="domain" description="N-acetyltransferase" evidence="1">
    <location>
        <begin position="2"/>
        <end position="168"/>
    </location>
</feature>
<keyword evidence="3" id="KW-1185">Reference proteome</keyword>
<reference evidence="2 3" key="1">
    <citation type="submission" date="2019-12" db="EMBL/GenBank/DDBJ databases">
        <title>The whole genome sequencing of a strain isolated from a Mars analog, Dalangtan Playa.</title>
        <authorList>
            <person name="Huang T."/>
        </authorList>
    </citation>
    <scope>NUCLEOTIDE SEQUENCE [LARGE SCALE GENOMIC DNA]</scope>
    <source>
        <strain evidence="2 3">DP4-553-S</strain>
    </source>
</reference>
<evidence type="ECO:0000313" key="3">
    <source>
        <dbReference type="Proteomes" id="UP000665043"/>
    </source>
</evidence>
<dbReference type="SUPFAM" id="SSF55729">
    <property type="entry name" value="Acyl-CoA N-acyltransferases (Nat)"/>
    <property type="match status" value="1"/>
</dbReference>
<dbReference type="InterPro" id="IPR000182">
    <property type="entry name" value="GNAT_dom"/>
</dbReference>
<dbReference type="CDD" id="cd04301">
    <property type="entry name" value="NAT_SF"/>
    <property type="match status" value="1"/>
</dbReference>
<evidence type="ECO:0000313" key="2">
    <source>
        <dbReference type="EMBL" id="QTM98739.1"/>
    </source>
</evidence>
<dbReference type="PROSITE" id="PS51186">
    <property type="entry name" value="GNAT"/>
    <property type="match status" value="1"/>
</dbReference>
<organism evidence="2 3">
    <name type="scientific">Sediminibacillus dalangtanensis</name>
    <dbReference type="NCBI Taxonomy" id="2729421"/>
    <lineage>
        <taxon>Bacteria</taxon>
        <taxon>Bacillati</taxon>
        <taxon>Bacillota</taxon>
        <taxon>Bacilli</taxon>
        <taxon>Bacillales</taxon>
        <taxon>Bacillaceae</taxon>
        <taxon>Sediminibacillus</taxon>
    </lineage>
</organism>
<dbReference type="EMBL" id="CP046956">
    <property type="protein sequence ID" value="QTM98739.1"/>
    <property type="molecule type" value="Genomic_DNA"/>
</dbReference>
<evidence type="ECO:0000259" key="1">
    <source>
        <dbReference type="PROSITE" id="PS51186"/>
    </source>
</evidence>
<dbReference type="Pfam" id="PF00583">
    <property type="entry name" value="Acetyltransf_1"/>
    <property type="match status" value="1"/>
</dbReference>
<proteinExistence type="predicted"/>
<sequence length="172" mass="19591">MVEVRRARAEDVEGIAQVCIEGCWDTYAGIRSRENIERNNRIFYNHERITSELQEEDGWDGYIVAVDNEEVVGAIGGGMISEKESEVYVLYLDPGRRREGIGSKLLEFLTGIHLEKGAKRQWVSVQKGNQKGLPFYEAKGFQYQSERPAYSNVEGENYLSFRMSREIGKGDA</sequence>
<gene>
    <name evidence="2" type="ORF">ERJ70_05180</name>
</gene>
<accession>A0ABX7VRX7</accession>
<dbReference type="Proteomes" id="UP000665043">
    <property type="component" value="Chromosome"/>
</dbReference>
<dbReference type="Gene3D" id="3.40.630.30">
    <property type="match status" value="1"/>
</dbReference>
<dbReference type="InterPro" id="IPR016181">
    <property type="entry name" value="Acyl_CoA_acyltransferase"/>
</dbReference>
<name>A0ABX7VRX7_9BACI</name>
<protein>
    <submittedName>
        <fullName evidence="2">GNAT family N-acetyltransferase</fullName>
    </submittedName>
</protein>